<reference evidence="1" key="2">
    <citation type="submission" date="2018-07" db="EMBL/GenBank/DDBJ databases">
        <authorList>
            <consortium name="NCBI Pathogen Detection Project"/>
        </authorList>
    </citation>
    <scope>NUCLEOTIDE SEQUENCE</scope>
    <source>
        <strain evidence="1">11-7312</strain>
    </source>
</reference>
<accession>A0A5I3FLQ8</accession>
<reference evidence="1" key="1">
    <citation type="journal article" date="2018" name="Genome Biol.">
        <title>SKESA: strategic k-mer extension for scrupulous assemblies.</title>
        <authorList>
            <person name="Souvorov A."/>
            <person name="Agarwala R."/>
            <person name="Lipman D.J."/>
        </authorList>
    </citation>
    <scope>NUCLEOTIDE SEQUENCE</scope>
    <source>
        <strain evidence="1">11-7312</strain>
    </source>
</reference>
<comment type="caution">
    <text evidence="1">The sequence shown here is derived from an EMBL/GenBank/DDBJ whole genome shotgun (WGS) entry which is preliminary data.</text>
</comment>
<proteinExistence type="predicted"/>
<name>A0A5I3FLQ8_SALET</name>
<dbReference type="EMBL" id="DAARIH010000014">
    <property type="protein sequence ID" value="HAE2548504.1"/>
    <property type="molecule type" value="Genomic_DNA"/>
</dbReference>
<sequence length="473" mass="53778">MSEQIRLSYHEMDFLVPVHRFNIQFSYVTKQGLSFIREFVLRLVQLAPMKPSQIATYIGLNKDEVDEAISDLMDKGDLRFNAHGSVELTPQSTGYFDSIGSPPKTSSIQETGTTLSFELCGFNCIGNKRTFDRWKQGIELHVDNKLLSCSENLAKEKFQKEFYKYLDKGYLKGVRTEGTDRPSIYTMDAVNKLTKDALRLTCKFYVDVDGRPIEREDFDLLDDSADIHEMITKSLGHNKRPSNISMIATAMANFEDTWTKKVFNDLSISPASFAIASAESLANLQKPKILAGPLYSNSNWSFISSKIQKYITNRTTSEDKKTKQLVWLAPSDPYWGKSSQIIDCLSELEILQLTTGKNPERVFTPKLYLPLSSPADRRTLSKLVYDFRESANLNYGVAEGFMDGNVEVLYLENEFIVVFYHINFPESLPVTLPVGFITEDKKILNKISKLVEEYIDSSSSHDKPHNFGLLKNL</sequence>
<evidence type="ECO:0000313" key="1">
    <source>
        <dbReference type="EMBL" id="HAE2548504.1"/>
    </source>
</evidence>
<protein>
    <submittedName>
        <fullName evidence="1">Uncharacterized protein</fullName>
    </submittedName>
</protein>
<organism evidence="1">
    <name type="scientific">Salmonella enterica subsp. enterica serovar Javiana</name>
    <dbReference type="NCBI Taxonomy" id="363569"/>
    <lineage>
        <taxon>Bacteria</taxon>
        <taxon>Pseudomonadati</taxon>
        <taxon>Pseudomonadota</taxon>
        <taxon>Gammaproteobacteria</taxon>
        <taxon>Enterobacterales</taxon>
        <taxon>Enterobacteriaceae</taxon>
        <taxon>Salmonella</taxon>
    </lineage>
</organism>
<gene>
    <name evidence="1" type="ORF">G3331_002312</name>
</gene>
<dbReference type="AlphaFoldDB" id="A0A5I3FLQ8"/>